<dbReference type="InterPro" id="IPR006026">
    <property type="entry name" value="Peptidase_Metallo"/>
</dbReference>
<dbReference type="SUPFAM" id="SSF55486">
    <property type="entry name" value="Metalloproteases ('zincins'), catalytic domain"/>
    <property type="match status" value="1"/>
</dbReference>
<keyword evidence="7" id="KW-0378">Hydrolase</keyword>
<evidence type="ECO:0000256" key="2">
    <source>
        <dbReference type="ARBA" id="ARBA00010370"/>
    </source>
</evidence>
<name>A0ABP1R426_9HEXA</name>
<dbReference type="SMART" id="SM00235">
    <property type="entry name" value="ZnMc"/>
    <property type="match status" value="1"/>
</dbReference>
<evidence type="ECO:0000256" key="6">
    <source>
        <dbReference type="ARBA" id="ARBA00022737"/>
    </source>
</evidence>
<dbReference type="InterPro" id="IPR021190">
    <property type="entry name" value="Pept_M10A"/>
</dbReference>
<evidence type="ECO:0000256" key="11">
    <source>
        <dbReference type="PROSITE-ProRule" id="PRU01011"/>
    </source>
</evidence>
<feature type="transmembrane region" description="Helical" evidence="13">
    <location>
        <begin position="109"/>
        <end position="126"/>
    </location>
</feature>
<accession>A0ABP1R426</accession>
<dbReference type="InterPro" id="IPR021158">
    <property type="entry name" value="Pept_M10A_Zn_BS"/>
</dbReference>
<evidence type="ECO:0000313" key="15">
    <source>
        <dbReference type="EMBL" id="CAL8115726.1"/>
    </source>
</evidence>
<dbReference type="PANTHER" id="PTHR10201:SF308">
    <property type="entry name" value="MATRIX METALLOPROTEINASE 2"/>
    <property type="match status" value="1"/>
</dbReference>
<keyword evidence="10" id="KW-0865">Zymogen</keyword>
<evidence type="ECO:0000256" key="13">
    <source>
        <dbReference type="SAM" id="Phobius"/>
    </source>
</evidence>
<keyword evidence="5" id="KW-0732">Signal</keyword>
<comment type="similarity">
    <text evidence="2">Belongs to the peptidase M10A family.</text>
</comment>
<keyword evidence="6" id="KW-0677">Repeat</keyword>
<feature type="repeat" description="Hemopexin" evidence="11">
    <location>
        <begin position="598"/>
        <end position="645"/>
    </location>
</feature>
<evidence type="ECO:0000256" key="1">
    <source>
        <dbReference type="ARBA" id="ARBA00001947"/>
    </source>
</evidence>
<reference evidence="15 16" key="1">
    <citation type="submission" date="2024-08" db="EMBL/GenBank/DDBJ databases">
        <authorList>
            <person name="Cucini C."/>
            <person name="Frati F."/>
        </authorList>
    </citation>
    <scope>NUCLEOTIDE SEQUENCE [LARGE SCALE GENOMIC DNA]</scope>
</reference>
<evidence type="ECO:0000256" key="3">
    <source>
        <dbReference type="ARBA" id="ARBA00022670"/>
    </source>
</evidence>
<dbReference type="EMBL" id="CAXLJM020000051">
    <property type="protein sequence ID" value="CAL8115726.1"/>
    <property type="molecule type" value="Genomic_DNA"/>
</dbReference>
<feature type="repeat" description="Hemopexin" evidence="11">
    <location>
        <begin position="501"/>
        <end position="546"/>
    </location>
</feature>
<keyword evidence="3" id="KW-0645">Protease</keyword>
<dbReference type="PROSITE" id="PS51642">
    <property type="entry name" value="HEMOPEXIN_2"/>
    <property type="match status" value="4"/>
</dbReference>
<dbReference type="CDD" id="cd04278">
    <property type="entry name" value="ZnMc_MMP"/>
    <property type="match status" value="1"/>
</dbReference>
<dbReference type="InterPro" id="IPR001818">
    <property type="entry name" value="Pept_M10_metallopeptidase"/>
</dbReference>
<evidence type="ECO:0000256" key="12">
    <source>
        <dbReference type="SAM" id="MobiDB-lite"/>
    </source>
</evidence>
<dbReference type="CDD" id="cd00094">
    <property type="entry name" value="HX"/>
    <property type="match status" value="1"/>
</dbReference>
<dbReference type="InterPro" id="IPR000585">
    <property type="entry name" value="Hemopexin-like_dom"/>
</dbReference>
<dbReference type="Pfam" id="PF00045">
    <property type="entry name" value="Hemopexin"/>
    <property type="match status" value="4"/>
</dbReference>
<dbReference type="Gene3D" id="3.40.390.10">
    <property type="entry name" value="Collagenase (Catalytic Domain)"/>
    <property type="match status" value="1"/>
</dbReference>
<protein>
    <recommendedName>
        <fullName evidence="14">Peptidase metallopeptidase domain-containing protein</fullName>
    </recommendedName>
</protein>
<dbReference type="PROSITE" id="PS00546">
    <property type="entry name" value="CYSTEINE_SWITCH"/>
    <property type="match status" value="1"/>
</dbReference>
<dbReference type="PRINTS" id="PR00138">
    <property type="entry name" value="MATRIXIN"/>
</dbReference>
<dbReference type="InterPro" id="IPR033739">
    <property type="entry name" value="M10A_MMP"/>
</dbReference>
<dbReference type="Pfam" id="PF01471">
    <property type="entry name" value="PG_binding_1"/>
    <property type="match status" value="1"/>
</dbReference>
<evidence type="ECO:0000256" key="8">
    <source>
        <dbReference type="ARBA" id="ARBA00022833"/>
    </source>
</evidence>
<keyword evidence="8" id="KW-0862">Zinc</keyword>
<keyword evidence="13" id="KW-1133">Transmembrane helix</keyword>
<feature type="repeat" description="Hemopexin" evidence="11">
    <location>
        <begin position="443"/>
        <end position="497"/>
    </location>
</feature>
<evidence type="ECO:0000256" key="7">
    <source>
        <dbReference type="ARBA" id="ARBA00022801"/>
    </source>
</evidence>
<dbReference type="InterPro" id="IPR018487">
    <property type="entry name" value="Hemopexin-like_repeat"/>
</dbReference>
<keyword evidence="13" id="KW-0472">Membrane</keyword>
<evidence type="ECO:0000256" key="5">
    <source>
        <dbReference type="ARBA" id="ARBA00022729"/>
    </source>
</evidence>
<evidence type="ECO:0000256" key="4">
    <source>
        <dbReference type="ARBA" id="ARBA00022723"/>
    </source>
</evidence>
<dbReference type="InterPro" id="IPR036365">
    <property type="entry name" value="PGBD-like_sf"/>
</dbReference>
<dbReference type="Proteomes" id="UP001642540">
    <property type="component" value="Unassembled WGS sequence"/>
</dbReference>
<dbReference type="Gene3D" id="2.110.10.10">
    <property type="entry name" value="Hemopexin-like domain"/>
    <property type="match status" value="1"/>
</dbReference>
<sequence>MGQSFSSPPFNLKNPQLGNNQYYSNSPLSELFASVISRIFCDVLVLLFQVLCVGTKLWTKMTTITYPPMPRLTFTWKRSRRKESLLDKSNSGDDASNIVSCGGSHRSRYFTFFFQLIFYLLIFSNFQPLNCAPIARRSVTVNSMQHYLLKFGYLPQSGFEIRNQVTEERMRRAIRELQNFANLTVTGHIDAATLKLMRTPRCGVPDILTGQYNSRARYRRYIVQGQKWSNTNLTWSLKRPTPTHDERDIIDELAKAFNVWSKSTILRFTRLSQEQADDADIRIVFSKGYHDDGYPFDGKGSILAHAFFPGTGQGGDAHFDDDEVWVIGGKSPHEEGGTRLFAVAAHEFGHSLGLSHSDVEGSLMYPWYQNFDYDLQLTRDDELGIQRIYGSESRWSPNPYNPKTGGSGGGGRRQNEIPVPRAPPPVTTRRPYRGKNYYPDGKPSTCDSSYDAISLIRDELFIFKGRYFWRITSTPKTNDNRLLKGYPSLITIMWQQLPANITHVDAVYEHNEVEIVFFIGRQYWRFRGTELMPGHPQPLTSMGISPEVEKIDGAMIWGYNKKTYLFSGTKYWRLQDDPNYFHVEPDYPRDMHIWDGVPYNIDSVLRWKDGSVYFFKGKVFWKFNDKHMRVESRTPTLSAPFWMGCTSTPLIPTESTTPEPTVTGGSSSKQEISSASVIPLLVIAYHALPKTLMVTIN</sequence>
<proteinExistence type="inferred from homology"/>
<dbReference type="Pfam" id="PF00413">
    <property type="entry name" value="Peptidase_M10"/>
    <property type="match status" value="1"/>
</dbReference>
<feature type="transmembrane region" description="Helical" evidence="13">
    <location>
        <begin position="31"/>
        <end position="53"/>
    </location>
</feature>
<keyword evidence="4" id="KW-0479">Metal-binding</keyword>
<evidence type="ECO:0000259" key="14">
    <source>
        <dbReference type="SMART" id="SM00235"/>
    </source>
</evidence>
<dbReference type="SUPFAM" id="SSF50923">
    <property type="entry name" value="Hemopexin-like domain"/>
    <property type="match status" value="1"/>
</dbReference>
<dbReference type="SMART" id="SM00120">
    <property type="entry name" value="HX"/>
    <property type="match status" value="4"/>
</dbReference>
<evidence type="ECO:0000256" key="9">
    <source>
        <dbReference type="ARBA" id="ARBA00023049"/>
    </source>
</evidence>
<dbReference type="SUPFAM" id="SSF47090">
    <property type="entry name" value="PGBD-like"/>
    <property type="match status" value="1"/>
</dbReference>
<evidence type="ECO:0000313" key="16">
    <source>
        <dbReference type="Proteomes" id="UP001642540"/>
    </source>
</evidence>
<evidence type="ECO:0000256" key="10">
    <source>
        <dbReference type="ARBA" id="ARBA00023145"/>
    </source>
</evidence>
<comment type="cofactor">
    <cofactor evidence="1">
        <name>Zn(2+)</name>
        <dbReference type="ChEBI" id="CHEBI:29105"/>
    </cofactor>
</comment>
<dbReference type="InterPro" id="IPR024079">
    <property type="entry name" value="MetalloPept_cat_dom_sf"/>
</dbReference>
<keyword evidence="16" id="KW-1185">Reference proteome</keyword>
<feature type="domain" description="Peptidase metallopeptidase" evidence="14">
    <location>
        <begin position="224"/>
        <end position="391"/>
    </location>
</feature>
<comment type="caution">
    <text evidence="15">The sequence shown here is derived from an EMBL/GenBank/DDBJ whole genome shotgun (WGS) entry which is preliminary data.</text>
</comment>
<organism evidence="15 16">
    <name type="scientific">Orchesella dallaii</name>
    <dbReference type="NCBI Taxonomy" id="48710"/>
    <lineage>
        <taxon>Eukaryota</taxon>
        <taxon>Metazoa</taxon>
        <taxon>Ecdysozoa</taxon>
        <taxon>Arthropoda</taxon>
        <taxon>Hexapoda</taxon>
        <taxon>Collembola</taxon>
        <taxon>Entomobryomorpha</taxon>
        <taxon>Entomobryoidea</taxon>
        <taxon>Orchesellidae</taxon>
        <taxon>Orchesellinae</taxon>
        <taxon>Orchesella</taxon>
    </lineage>
</organism>
<dbReference type="InterPro" id="IPR036375">
    <property type="entry name" value="Hemopexin-like_dom_sf"/>
</dbReference>
<dbReference type="PANTHER" id="PTHR10201">
    <property type="entry name" value="MATRIX METALLOPROTEINASE"/>
    <property type="match status" value="1"/>
</dbReference>
<keyword evidence="13" id="KW-0812">Transmembrane</keyword>
<keyword evidence="9" id="KW-0482">Metalloprotease</keyword>
<gene>
    <name evidence="15" type="ORF">ODALV1_LOCUS16988</name>
</gene>
<feature type="region of interest" description="Disordered" evidence="12">
    <location>
        <begin position="394"/>
        <end position="440"/>
    </location>
</feature>
<feature type="repeat" description="Hemopexin" evidence="11">
    <location>
        <begin position="548"/>
        <end position="597"/>
    </location>
</feature>
<dbReference type="InterPro" id="IPR002477">
    <property type="entry name" value="Peptidoglycan-bd-like"/>
</dbReference>